<feature type="compositionally biased region" description="Basic and acidic residues" evidence="1">
    <location>
        <begin position="74"/>
        <end position="85"/>
    </location>
</feature>
<organism evidence="2">
    <name type="scientific">Thermomicrobium roseum</name>
    <dbReference type="NCBI Taxonomy" id="500"/>
    <lineage>
        <taxon>Bacteria</taxon>
        <taxon>Pseudomonadati</taxon>
        <taxon>Thermomicrobiota</taxon>
        <taxon>Thermomicrobia</taxon>
        <taxon>Thermomicrobiales</taxon>
        <taxon>Thermomicrobiaceae</taxon>
        <taxon>Thermomicrobium</taxon>
    </lineage>
</organism>
<comment type="caution">
    <text evidence="2">The sequence shown here is derived from an EMBL/GenBank/DDBJ whole genome shotgun (WGS) entry which is preliminary data.</text>
</comment>
<gene>
    <name evidence="2" type="ORF">ENP47_02190</name>
</gene>
<protein>
    <recommendedName>
        <fullName evidence="3">YtxH domain-containing protein</fullName>
    </recommendedName>
</protein>
<accession>A0A7C2BDR8</accession>
<proteinExistence type="predicted"/>
<evidence type="ECO:0000256" key="1">
    <source>
        <dbReference type="SAM" id="MobiDB-lite"/>
    </source>
</evidence>
<reference evidence="2" key="1">
    <citation type="journal article" date="2020" name="mSystems">
        <title>Genome- and Community-Level Interaction Insights into Carbon Utilization and Element Cycling Functions of Hydrothermarchaeota in Hydrothermal Sediment.</title>
        <authorList>
            <person name="Zhou Z."/>
            <person name="Liu Y."/>
            <person name="Xu W."/>
            <person name="Pan J."/>
            <person name="Luo Z.H."/>
            <person name="Li M."/>
        </authorList>
    </citation>
    <scope>NUCLEOTIDE SEQUENCE [LARGE SCALE GENOMIC DNA]</scope>
    <source>
        <strain evidence="2">SpSt-222</strain>
    </source>
</reference>
<evidence type="ECO:0008006" key="3">
    <source>
        <dbReference type="Google" id="ProtNLM"/>
    </source>
</evidence>
<dbReference type="AlphaFoldDB" id="A0A7C2BDR8"/>
<sequence>MRRGTLRSFVGGLALGTVLGALAVWLSVPKRQELLPAWRERTNEFVQRARAQGEQVAAALRTQVGAVRQMLATRKEEQPEAKLEEPAPTSVMAQSEG</sequence>
<evidence type="ECO:0000313" key="2">
    <source>
        <dbReference type="EMBL" id="HEF64407.1"/>
    </source>
</evidence>
<name>A0A7C2BDR8_THERO</name>
<dbReference type="EMBL" id="DSJL01000006">
    <property type="protein sequence ID" value="HEF64407.1"/>
    <property type="molecule type" value="Genomic_DNA"/>
</dbReference>
<feature type="region of interest" description="Disordered" evidence="1">
    <location>
        <begin position="74"/>
        <end position="97"/>
    </location>
</feature>